<protein>
    <recommendedName>
        <fullName evidence="3">Mitochondrial inner membrane protease subunit 2</fullName>
    </recommendedName>
</protein>
<feature type="region of interest" description="Disordered" evidence="12">
    <location>
        <begin position="30"/>
        <end position="75"/>
    </location>
</feature>
<dbReference type="PANTHER" id="PTHR46041">
    <property type="entry name" value="MITOCHONDRIAL INNER MEMBRANE PROTEASE SUBUNIT 2"/>
    <property type="match status" value="1"/>
</dbReference>
<evidence type="ECO:0000256" key="4">
    <source>
        <dbReference type="ARBA" id="ARBA00022670"/>
    </source>
</evidence>
<dbReference type="InterPro" id="IPR019533">
    <property type="entry name" value="Peptidase_S26"/>
</dbReference>
<name>A0AAN7PJJ2_9EURO</name>
<evidence type="ECO:0000256" key="8">
    <source>
        <dbReference type="ARBA" id="ARBA00022989"/>
    </source>
</evidence>
<keyword evidence="6" id="KW-0999">Mitochondrion inner membrane</keyword>
<dbReference type="PANTHER" id="PTHR46041:SF2">
    <property type="entry name" value="MITOCHONDRIAL INNER MEMBRANE PROTEASE SUBUNIT 2"/>
    <property type="match status" value="1"/>
</dbReference>
<dbReference type="InterPro" id="IPR000223">
    <property type="entry name" value="Pept_S26A_signal_pept_1"/>
</dbReference>
<evidence type="ECO:0000256" key="10">
    <source>
        <dbReference type="ARBA" id="ARBA00023136"/>
    </source>
</evidence>
<gene>
    <name evidence="14" type="ORF">LTR05_008720</name>
</gene>
<keyword evidence="8" id="KW-1133">Transmembrane helix</keyword>
<keyword evidence="9" id="KW-0496">Mitochondrion</keyword>
<accession>A0AAN7PJJ2</accession>
<reference evidence="14 15" key="1">
    <citation type="submission" date="2023-08" db="EMBL/GenBank/DDBJ databases">
        <title>Black Yeasts Isolated from many extreme environments.</title>
        <authorList>
            <person name="Coleine C."/>
            <person name="Stajich J.E."/>
            <person name="Selbmann L."/>
        </authorList>
    </citation>
    <scope>NUCLEOTIDE SEQUENCE [LARGE SCALE GENOMIC DNA]</scope>
    <source>
        <strain evidence="14 15">CCFEE 5910</strain>
    </source>
</reference>
<keyword evidence="10" id="KW-0472">Membrane</keyword>
<dbReference type="GO" id="GO:0004252">
    <property type="term" value="F:serine-type endopeptidase activity"/>
    <property type="evidence" value="ECO:0007669"/>
    <property type="project" value="InterPro"/>
</dbReference>
<evidence type="ECO:0000256" key="9">
    <source>
        <dbReference type="ARBA" id="ARBA00023128"/>
    </source>
</evidence>
<feature type="active site" evidence="11">
    <location>
        <position position="123"/>
    </location>
</feature>
<feature type="active site" evidence="11">
    <location>
        <position position="195"/>
    </location>
</feature>
<dbReference type="Pfam" id="PF10502">
    <property type="entry name" value="Peptidase_S26"/>
    <property type="match status" value="1"/>
</dbReference>
<dbReference type="EMBL" id="JAVRRJ010000017">
    <property type="protein sequence ID" value="KAK5080271.1"/>
    <property type="molecule type" value="Genomic_DNA"/>
</dbReference>
<comment type="subcellular location">
    <subcellularLocation>
        <location evidence="1">Mitochondrion inner membrane</location>
        <topology evidence="1">Single-pass membrane protein</topology>
    </subcellularLocation>
</comment>
<evidence type="ECO:0000256" key="7">
    <source>
        <dbReference type="ARBA" id="ARBA00022801"/>
    </source>
</evidence>
<evidence type="ECO:0000259" key="13">
    <source>
        <dbReference type="Pfam" id="PF10502"/>
    </source>
</evidence>
<evidence type="ECO:0000256" key="11">
    <source>
        <dbReference type="PIRSR" id="PIRSR600223-1"/>
    </source>
</evidence>
<dbReference type="CDD" id="cd06530">
    <property type="entry name" value="S26_SPase_I"/>
    <property type="match status" value="1"/>
</dbReference>
<dbReference type="PRINTS" id="PR00727">
    <property type="entry name" value="LEADERPTASE"/>
</dbReference>
<evidence type="ECO:0000256" key="2">
    <source>
        <dbReference type="ARBA" id="ARBA00007066"/>
    </source>
</evidence>
<dbReference type="GO" id="GO:0006627">
    <property type="term" value="P:protein processing involved in protein targeting to mitochondrion"/>
    <property type="evidence" value="ECO:0007669"/>
    <property type="project" value="InterPro"/>
</dbReference>
<feature type="domain" description="Peptidase S26" evidence="13">
    <location>
        <begin position="96"/>
        <end position="205"/>
    </location>
</feature>
<evidence type="ECO:0000256" key="5">
    <source>
        <dbReference type="ARBA" id="ARBA00022692"/>
    </source>
</evidence>
<dbReference type="GO" id="GO:0006465">
    <property type="term" value="P:signal peptide processing"/>
    <property type="evidence" value="ECO:0007669"/>
    <property type="project" value="InterPro"/>
</dbReference>
<dbReference type="SUPFAM" id="SSF51306">
    <property type="entry name" value="LexA/Signal peptidase"/>
    <property type="match status" value="1"/>
</dbReference>
<evidence type="ECO:0000256" key="3">
    <source>
        <dbReference type="ARBA" id="ARBA00013650"/>
    </source>
</evidence>
<keyword evidence="5" id="KW-0812">Transmembrane</keyword>
<dbReference type="InterPro" id="IPR036286">
    <property type="entry name" value="LexA/Signal_pep-like_sf"/>
</dbReference>
<dbReference type="AlphaFoldDB" id="A0AAN7PJJ2"/>
<dbReference type="GO" id="GO:0042720">
    <property type="term" value="C:mitochondrial inner membrane peptidase complex"/>
    <property type="evidence" value="ECO:0007669"/>
    <property type="project" value="InterPro"/>
</dbReference>
<evidence type="ECO:0000256" key="6">
    <source>
        <dbReference type="ARBA" id="ARBA00022792"/>
    </source>
</evidence>
<comment type="caution">
    <text evidence="14">The sequence shown here is derived from an EMBL/GenBank/DDBJ whole genome shotgun (WGS) entry which is preliminary data.</text>
</comment>
<evidence type="ECO:0000313" key="14">
    <source>
        <dbReference type="EMBL" id="KAK5080271.1"/>
    </source>
</evidence>
<sequence>MPPASESLLLQARLRLLAFHIRQYASLSTPKPPKANFLKRVRSQQSPKQQSSKEGENASKSQPNPEDTSHSRQQDQFRRFMPAWLRERPFLRNSIAAFAMTVPISAFVLLHFPYEPRRVTGPSMKPTINADCESDSDAAYSPTWVLVRRWDTNAIREVRKQQLSQKGSKTASSRWGRGDIVVYDTPHDPDKVAVKRIVAVAGDTIVPMKGYPGGEEPVVIPYNHVWVEGDANDRKKSVDSNYFGPIARPLIKGRVVAMWSPWWNIFGIKGVDKWNATWPAKTQNRVNEQAVEVAAVDPNHAEKFKPFEGDLGEKTLRWVRERQREIEDRFAKDEQYRAQMYDFFVHAVIVGRTNPDPETKERGRIIVRELEHLLGQKAILAARPMKQRRDPGELPEDLFKTAT</sequence>
<evidence type="ECO:0000256" key="1">
    <source>
        <dbReference type="ARBA" id="ARBA00004434"/>
    </source>
</evidence>
<keyword evidence="4" id="KW-0645">Protease</keyword>
<dbReference type="Gene3D" id="2.10.109.10">
    <property type="entry name" value="Umud Fragment, subunit A"/>
    <property type="match status" value="1"/>
</dbReference>
<proteinExistence type="inferred from homology"/>
<dbReference type="Proteomes" id="UP001309876">
    <property type="component" value="Unassembled WGS sequence"/>
</dbReference>
<dbReference type="InterPro" id="IPR037730">
    <property type="entry name" value="IMP2"/>
</dbReference>
<evidence type="ECO:0000256" key="12">
    <source>
        <dbReference type="SAM" id="MobiDB-lite"/>
    </source>
</evidence>
<comment type="similarity">
    <text evidence="2">Belongs to the peptidase S26 family. IMP2 subfamily.</text>
</comment>
<keyword evidence="7" id="KW-0378">Hydrolase</keyword>
<feature type="region of interest" description="Disordered" evidence="12">
    <location>
        <begin position="384"/>
        <end position="403"/>
    </location>
</feature>
<organism evidence="14 15">
    <name type="scientific">Lithohypha guttulata</name>
    <dbReference type="NCBI Taxonomy" id="1690604"/>
    <lineage>
        <taxon>Eukaryota</taxon>
        <taxon>Fungi</taxon>
        <taxon>Dikarya</taxon>
        <taxon>Ascomycota</taxon>
        <taxon>Pezizomycotina</taxon>
        <taxon>Eurotiomycetes</taxon>
        <taxon>Chaetothyriomycetidae</taxon>
        <taxon>Chaetothyriales</taxon>
        <taxon>Trichomeriaceae</taxon>
        <taxon>Lithohypha</taxon>
    </lineage>
</organism>
<keyword evidence="15" id="KW-1185">Reference proteome</keyword>
<evidence type="ECO:0000313" key="15">
    <source>
        <dbReference type="Proteomes" id="UP001309876"/>
    </source>
</evidence>